<reference evidence="2" key="1">
    <citation type="submission" date="2018-05" db="EMBL/GenBank/DDBJ databases">
        <authorList>
            <person name="Lanie J.A."/>
            <person name="Ng W.-L."/>
            <person name="Kazmierczak K.M."/>
            <person name="Andrzejewski T.M."/>
            <person name="Davidsen T.M."/>
            <person name="Wayne K.J."/>
            <person name="Tettelin H."/>
            <person name="Glass J.I."/>
            <person name="Rusch D."/>
            <person name="Podicherti R."/>
            <person name="Tsui H.-C.T."/>
            <person name="Winkler M.E."/>
        </authorList>
    </citation>
    <scope>NUCLEOTIDE SEQUENCE</scope>
</reference>
<organism evidence="2">
    <name type="scientific">marine metagenome</name>
    <dbReference type="NCBI Taxonomy" id="408172"/>
    <lineage>
        <taxon>unclassified sequences</taxon>
        <taxon>metagenomes</taxon>
        <taxon>ecological metagenomes</taxon>
    </lineage>
</organism>
<proteinExistence type="predicted"/>
<dbReference type="EMBL" id="UINC01073904">
    <property type="protein sequence ID" value="SVC10637.1"/>
    <property type="molecule type" value="Genomic_DNA"/>
</dbReference>
<feature type="transmembrane region" description="Helical" evidence="1">
    <location>
        <begin position="16"/>
        <end position="36"/>
    </location>
</feature>
<name>A0A382JHI8_9ZZZZ</name>
<keyword evidence="1" id="KW-0812">Transmembrane</keyword>
<keyword evidence="1" id="KW-0472">Membrane</keyword>
<dbReference type="AlphaFoldDB" id="A0A382JHI8"/>
<sequence>MSARSIRYRLSESNNIWPGFVDVLATLLIVIIFVLMV</sequence>
<protein>
    <submittedName>
        <fullName evidence="2">Uncharacterized protein</fullName>
    </submittedName>
</protein>
<evidence type="ECO:0000313" key="2">
    <source>
        <dbReference type="EMBL" id="SVC10637.1"/>
    </source>
</evidence>
<gene>
    <name evidence="2" type="ORF">METZ01_LOCUS263491</name>
</gene>
<evidence type="ECO:0000256" key="1">
    <source>
        <dbReference type="SAM" id="Phobius"/>
    </source>
</evidence>
<feature type="non-terminal residue" evidence="2">
    <location>
        <position position="37"/>
    </location>
</feature>
<keyword evidence="1" id="KW-1133">Transmembrane helix</keyword>
<accession>A0A382JHI8</accession>